<dbReference type="InterPro" id="IPR050763">
    <property type="entry name" value="ABC_transporter_ATP-binding"/>
</dbReference>
<dbReference type="PANTHER" id="PTHR42711">
    <property type="entry name" value="ABC TRANSPORTER ATP-BINDING PROTEIN"/>
    <property type="match status" value="1"/>
</dbReference>
<accession>A0A6N7KWI0</accession>
<evidence type="ECO:0000259" key="7">
    <source>
        <dbReference type="PROSITE" id="PS50893"/>
    </source>
</evidence>
<dbReference type="GO" id="GO:0005886">
    <property type="term" value="C:plasma membrane"/>
    <property type="evidence" value="ECO:0007669"/>
    <property type="project" value="UniProtKB-SubCell"/>
</dbReference>
<evidence type="ECO:0000313" key="8">
    <source>
        <dbReference type="EMBL" id="MQS16016.1"/>
    </source>
</evidence>
<evidence type="ECO:0000256" key="5">
    <source>
        <dbReference type="ARBA" id="ARBA00022840"/>
    </source>
</evidence>
<evidence type="ECO:0000256" key="6">
    <source>
        <dbReference type="ARBA" id="ARBA00023251"/>
    </source>
</evidence>
<dbReference type="RefSeq" id="WP_153466777.1">
    <property type="nucleotide sequence ID" value="NZ_WBOF01000002.1"/>
</dbReference>
<dbReference type="SMART" id="SM00382">
    <property type="entry name" value="AAA"/>
    <property type="match status" value="1"/>
</dbReference>
<dbReference type="OrthoDB" id="9804819at2"/>
<evidence type="ECO:0000256" key="3">
    <source>
        <dbReference type="ARBA" id="ARBA00022448"/>
    </source>
</evidence>
<comment type="subcellular location">
    <subcellularLocation>
        <location evidence="1">Cell membrane</location>
        <topology evidence="1">Peripheral membrane protein</topology>
    </subcellularLocation>
</comment>
<dbReference type="GO" id="GO:0016887">
    <property type="term" value="F:ATP hydrolysis activity"/>
    <property type="evidence" value="ECO:0007669"/>
    <property type="project" value="InterPro"/>
</dbReference>
<keyword evidence="3" id="KW-0813">Transport</keyword>
<gene>
    <name evidence="8" type="ORF">F7Q99_28160</name>
</gene>
<dbReference type="Proteomes" id="UP000450000">
    <property type="component" value="Unassembled WGS sequence"/>
</dbReference>
<evidence type="ECO:0000256" key="4">
    <source>
        <dbReference type="ARBA" id="ARBA00022741"/>
    </source>
</evidence>
<comment type="caution">
    <text evidence="8">The sequence shown here is derived from an EMBL/GenBank/DDBJ whole genome shotgun (WGS) entry which is preliminary data.</text>
</comment>
<dbReference type="PANTHER" id="PTHR42711:SF5">
    <property type="entry name" value="ABC TRANSPORTER ATP-BINDING PROTEIN NATA"/>
    <property type="match status" value="1"/>
</dbReference>
<dbReference type="CDD" id="cd03230">
    <property type="entry name" value="ABC_DR_subfamily_A"/>
    <property type="match status" value="1"/>
</dbReference>
<dbReference type="AlphaFoldDB" id="A0A6N7KWI0"/>
<organism evidence="8 9">
    <name type="scientific">Streptomyces kaniharaensis</name>
    <dbReference type="NCBI Taxonomy" id="212423"/>
    <lineage>
        <taxon>Bacteria</taxon>
        <taxon>Bacillati</taxon>
        <taxon>Actinomycetota</taxon>
        <taxon>Actinomycetes</taxon>
        <taxon>Kitasatosporales</taxon>
        <taxon>Streptomycetaceae</taxon>
        <taxon>Streptomyces</taxon>
    </lineage>
</organism>
<protein>
    <submittedName>
        <fullName evidence="8">ABC transporter ATP-binding protein</fullName>
    </submittedName>
</protein>
<name>A0A6N7KWI0_9ACTN</name>
<dbReference type="GO" id="GO:0046677">
    <property type="term" value="P:response to antibiotic"/>
    <property type="evidence" value="ECO:0007669"/>
    <property type="project" value="UniProtKB-KW"/>
</dbReference>
<sequence length="306" mass="33421">MNTESVIRVADLRVDYGAKTAVAGIGFDVRPGEVVALLGTNGAGKTTTMDVLEGYLRPTSGSVTVLGHDPYTGRARIAPQIGIMLQEAGFFGELTVAETVHAWRRFTPNAASVQDALHLVDLEGRARTKVGRLSGGERRRLDLTLSVLGRPRLLFLDEPTTGLDPESRRETWRFLKQMVDDGMTMLLTTHYMEEAEFLADRVAIMDHGRIVRHGSVDEVLAQDASTRIRVISDAAVNARTLPPLPDTEVSDADGRVTLATADPQPVLRLLLNWADDNALRLRGLEVRTASLEDVFLDVAATGRTRA</sequence>
<dbReference type="SUPFAM" id="SSF52540">
    <property type="entry name" value="P-loop containing nucleoside triphosphate hydrolases"/>
    <property type="match status" value="1"/>
</dbReference>
<comment type="similarity">
    <text evidence="2">Belongs to the ABC transporter superfamily.</text>
</comment>
<dbReference type="Gene3D" id="3.40.50.300">
    <property type="entry name" value="P-loop containing nucleotide triphosphate hydrolases"/>
    <property type="match status" value="1"/>
</dbReference>
<feature type="domain" description="ABC transporter" evidence="7">
    <location>
        <begin position="7"/>
        <end position="232"/>
    </location>
</feature>
<dbReference type="InterPro" id="IPR003593">
    <property type="entry name" value="AAA+_ATPase"/>
</dbReference>
<evidence type="ECO:0000256" key="1">
    <source>
        <dbReference type="ARBA" id="ARBA00004202"/>
    </source>
</evidence>
<dbReference type="PROSITE" id="PS50893">
    <property type="entry name" value="ABC_TRANSPORTER_2"/>
    <property type="match status" value="1"/>
</dbReference>
<keyword evidence="5 8" id="KW-0067">ATP-binding</keyword>
<evidence type="ECO:0000256" key="2">
    <source>
        <dbReference type="ARBA" id="ARBA00005417"/>
    </source>
</evidence>
<keyword evidence="6" id="KW-0046">Antibiotic resistance</keyword>
<dbReference type="EMBL" id="WBOF01000002">
    <property type="protein sequence ID" value="MQS16016.1"/>
    <property type="molecule type" value="Genomic_DNA"/>
</dbReference>
<evidence type="ECO:0000313" key="9">
    <source>
        <dbReference type="Proteomes" id="UP000450000"/>
    </source>
</evidence>
<keyword evidence="4" id="KW-0547">Nucleotide-binding</keyword>
<keyword evidence="9" id="KW-1185">Reference proteome</keyword>
<dbReference type="InterPro" id="IPR027417">
    <property type="entry name" value="P-loop_NTPase"/>
</dbReference>
<dbReference type="InterPro" id="IPR003439">
    <property type="entry name" value="ABC_transporter-like_ATP-bd"/>
</dbReference>
<proteinExistence type="inferred from homology"/>
<dbReference type="Pfam" id="PF00005">
    <property type="entry name" value="ABC_tran"/>
    <property type="match status" value="1"/>
</dbReference>
<dbReference type="GO" id="GO:0005524">
    <property type="term" value="F:ATP binding"/>
    <property type="evidence" value="ECO:0007669"/>
    <property type="project" value="UniProtKB-KW"/>
</dbReference>
<reference evidence="8 9" key="1">
    <citation type="submission" date="2019-09" db="EMBL/GenBank/DDBJ databases">
        <title>Genome Sequences of Streptomyces kaniharaensis ATCC 21070.</title>
        <authorList>
            <person name="Zhu W."/>
            <person name="De Crecy-Lagard V."/>
            <person name="Richards N.G."/>
        </authorList>
    </citation>
    <scope>NUCLEOTIDE SEQUENCE [LARGE SCALE GENOMIC DNA]</scope>
    <source>
        <strain evidence="8 9">SF-557</strain>
    </source>
</reference>